<evidence type="ECO:0000313" key="5">
    <source>
        <dbReference type="EMBL" id="AEA43704.1"/>
    </source>
</evidence>
<feature type="binding site" evidence="4">
    <location>
        <position position="8"/>
    </location>
    <ligand>
        <name>a divalent metal cation</name>
        <dbReference type="ChEBI" id="CHEBI:60240"/>
        <label>1</label>
    </ligand>
</feature>
<sequence length="255" mass="29518">MFIDTHTHLYSEQFNEDRTEMIQRAIAAGVERMYMPNIDLNSVEGMHALEQQFPNNCFAMMGLHPCSVDANWELVLAKMKLLLEKRPYVAVGEIGIDLYWDKTFVEEQKEAFRTQINWAKELQIPIVIHARDSFPEIYEVLDQENDERLRGIFHCFTGNEQDVKKILDYNGFLFGIGGVVTYKKSDLPETLRHIPLEKILLETDAPYLAPTPFRGKRNESSYVIHTAEKIAEILELPLSKLQEVTTQNAMDLFHP</sequence>
<accession>F2IGT7</accession>
<evidence type="ECO:0000256" key="1">
    <source>
        <dbReference type="ARBA" id="ARBA00009275"/>
    </source>
</evidence>
<dbReference type="KEGG" id="fte:Fluta_1712"/>
<dbReference type="Pfam" id="PF01026">
    <property type="entry name" value="TatD_DNase"/>
    <property type="match status" value="1"/>
</dbReference>
<dbReference type="GO" id="GO:0004536">
    <property type="term" value="F:DNA nuclease activity"/>
    <property type="evidence" value="ECO:0007669"/>
    <property type="project" value="InterPro"/>
</dbReference>
<dbReference type="PANTHER" id="PTHR46124">
    <property type="entry name" value="D-AMINOACYL-TRNA DEACYLASE"/>
    <property type="match status" value="1"/>
</dbReference>
<name>F2IGT7_FLUTR</name>
<dbReference type="eggNOG" id="COG0084">
    <property type="taxonomic scope" value="Bacteria"/>
</dbReference>
<dbReference type="InterPro" id="IPR032466">
    <property type="entry name" value="Metal_Hydrolase"/>
</dbReference>
<proteinExistence type="inferred from homology"/>
<comment type="similarity">
    <text evidence="1">Belongs to the metallo-dependent hydrolases superfamily. TatD-type hydrolase family.</text>
</comment>
<reference evidence="6" key="2">
    <citation type="submission" date="2011-02" db="EMBL/GenBank/DDBJ databases">
        <title>The complete genome of Fluviicola taffensis DSM 16823.</title>
        <authorList>
            <consortium name="US DOE Joint Genome Institute (JGI-PGF)"/>
            <person name="Lucas S."/>
            <person name="Copeland A."/>
            <person name="Lapidus A."/>
            <person name="Bruce D."/>
            <person name="Goodwin L."/>
            <person name="Pitluck S."/>
            <person name="Kyrpides N."/>
            <person name="Mavromatis K."/>
            <person name="Ivanova N."/>
            <person name="Mikhailova N."/>
            <person name="Pagani I."/>
            <person name="Chertkov O."/>
            <person name="Detter J.C."/>
            <person name="Han C."/>
            <person name="Tapia R."/>
            <person name="Land M."/>
            <person name="Hauser L."/>
            <person name="Markowitz V."/>
            <person name="Cheng J.-F."/>
            <person name="Hugenholtz P."/>
            <person name="Woyke T."/>
            <person name="Wu D."/>
            <person name="Tindall B."/>
            <person name="Pomrenke H.G."/>
            <person name="Brambilla E."/>
            <person name="Klenk H.-P."/>
            <person name="Eisen J.A."/>
        </authorList>
    </citation>
    <scope>NUCLEOTIDE SEQUENCE [LARGE SCALE GENOMIC DNA]</scope>
    <source>
        <strain evidence="6">DSM 16823 / RW262 / RW262</strain>
    </source>
</reference>
<dbReference type="OrthoDB" id="9810005at2"/>
<keyword evidence="3 5" id="KW-0378">Hydrolase</keyword>
<feature type="binding site" evidence="4">
    <location>
        <position position="204"/>
    </location>
    <ligand>
        <name>a divalent metal cation</name>
        <dbReference type="ChEBI" id="CHEBI:60240"/>
        <label>1</label>
    </ligand>
</feature>
<dbReference type="PANTHER" id="PTHR46124:SF4">
    <property type="entry name" value="HYDROLASE TATD"/>
    <property type="match status" value="1"/>
</dbReference>
<dbReference type="RefSeq" id="WP_013686474.1">
    <property type="nucleotide sequence ID" value="NC_015321.1"/>
</dbReference>
<dbReference type="PIRSF" id="PIRSF005902">
    <property type="entry name" value="DNase_TatD"/>
    <property type="match status" value="1"/>
</dbReference>
<evidence type="ECO:0000313" key="6">
    <source>
        <dbReference type="Proteomes" id="UP000007463"/>
    </source>
</evidence>
<dbReference type="HOGENOM" id="CLU_031506_4_0_10"/>
<dbReference type="AlphaFoldDB" id="F2IGT7"/>
<evidence type="ECO:0000256" key="2">
    <source>
        <dbReference type="ARBA" id="ARBA00022723"/>
    </source>
</evidence>
<keyword evidence="2 4" id="KW-0479">Metal-binding</keyword>
<dbReference type="FunFam" id="3.20.20.140:FF:000005">
    <property type="entry name" value="TatD family hydrolase"/>
    <property type="match status" value="1"/>
</dbReference>
<feature type="binding site" evidence="4">
    <location>
        <position position="93"/>
    </location>
    <ligand>
        <name>a divalent metal cation</name>
        <dbReference type="ChEBI" id="CHEBI:60240"/>
        <label>1</label>
    </ligand>
</feature>
<feature type="binding site" evidence="4">
    <location>
        <position position="6"/>
    </location>
    <ligand>
        <name>a divalent metal cation</name>
        <dbReference type="ChEBI" id="CHEBI:60240"/>
        <label>1</label>
    </ligand>
</feature>
<dbReference type="Proteomes" id="UP000007463">
    <property type="component" value="Chromosome"/>
</dbReference>
<feature type="binding site" evidence="4">
    <location>
        <position position="154"/>
    </location>
    <ligand>
        <name>a divalent metal cation</name>
        <dbReference type="ChEBI" id="CHEBI:60240"/>
        <label>2</label>
    </ligand>
</feature>
<dbReference type="NCBIfam" id="TIGR00010">
    <property type="entry name" value="YchF/TatD family DNA exonuclease"/>
    <property type="match status" value="1"/>
</dbReference>
<evidence type="ECO:0000256" key="4">
    <source>
        <dbReference type="PIRSR" id="PIRSR005902-1"/>
    </source>
</evidence>
<feature type="binding site" evidence="4">
    <location>
        <position position="129"/>
    </location>
    <ligand>
        <name>a divalent metal cation</name>
        <dbReference type="ChEBI" id="CHEBI:60240"/>
        <label>2</label>
    </ligand>
</feature>
<gene>
    <name evidence="5" type="ordered locus">Fluta_1712</name>
</gene>
<organism evidence="5 6">
    <name type="scientific">Fluviicola taffensis (strain DSM 16823 / NCIMB 13979 / RW262)</name>
    <dbReference type="NCBI Taxonomy" id="755732"/>
    <lineage>
        <taxon>Bacteria</taxon>
        <taxon>Pseudomonadati</taxon>
        <taxon>Bacteroidota</taxon>
        <taxon>Flavobacteriia</taxon>
        <taxon>Flavobacteriales</taxon>
        <taxon>Crocinitomicaceae</taxon>
        <taxon>Fluviicola</taxon>
    </lineage>
</organism>
<dbReference type="InterPro" id="IPR015991">
    <property type="entry name" value="TatD/YcfH-like"/>
</dbReference>
<dbReference type="STRING" id="755732.Fluta_1712"/>
<dbReference type="GO" id="GO:0046872">
    <property type="term" value="F:metal ion binding"/>
    <property type="evidence" value="ECO:0007669"/>
    <property type="project" value="UniProtKB-KW"/>
</dbReference>
<dbReference type="InterPro" id="IPR018228">
    <property type="entry name" value="DNase_TatD-rel_CS"/>
</dbReference>
<dbReference type="SUPFAM" id="SSF51556">
    <property type="entry name" value="Metallo-dependent hydrolases"/>
    <property type="match status" value="1"/>
</dbReference>
<dbReference type="GO" id="GO:0005829">
    <property type="term" value="C:cytosol"/>
    <property type="evidence" value="ECO:0007669"/>
    <property type="project" value="TreeGrafter"/>
</dbReference>
<protein>
    <submittedName>
        <fullName evidence="5">Hydrolase, TatD family</fullName>
    </submittedName>
</protein>
<dbReference type="GO" id="GO:0016788">
    <property type="term" value="F:hydrolase activity, acting on ester bonds"/>
    <property type="evidence" value="ECO:0007669"/>
    <property type="project" value="InterPro"/>
</dbReference>
<keyword evidence="6" id="KW-1185">Reference proteome</keyword>
<dbReference type="EMBL" id="CP002542">
    <property type="protein sequence ID" value="AEA43704.1"/>
    <property type="molecule type" value="Genomic_DNA"/>
</dbReference>
<dbReference type="CDD" id="cd01310">
    <property type="entry name" value="TatD_DNAse"/>
    <property type="match status" value="1"/>
</dbReference>
<dbReference type="Gene3D" id="3.20.20.140">
    <property type="entry name" value="Metal-dependent hydrolases"/>
    <property type="match status" value="1"/>
</dbReference>
<reference evidence="5 6" key="1">
    <citation type="journal article" date="2011" name="Stand. Genomic Sci.">
        <title>Complete genome sequence of the gliding freshwater bacterium Fluviicola taffensis type strain (RW262).</title>
        <authorList>
            <person name="Woyke T."/>
            <person name="Chertkov O."/>
            <person name="Lapidus A."/>
            <person name="Nolan M."/>
            <person name="Lucas S."/>
            <person name="Del Rio T.G."/>
            <person name="Tice H."/>
            <person name="Cheng J.F."/>
            <person name="Tapia R."/>
            <person name="Han C."/>
            <person name="Goodwin L."/>
            <person name="Pitluck S."/>
            <person name="Liolios K."/>
            <person name="Pagani I."/>
            <person name="Ivanova N."/>
            <person name="Huntemann M."/>
            <person name="Mavromatis K."/>
            <person name="Mikhailova N."/>
            <person name="Pati A."/>
            <person name="Chen A."/>
            <person name="Palaniappan K."/>
            <person name="Land M."/>
            <person name="Hauser L."/>
            <person name="Brambilla E.M."/>
            <person name="Rohde M."/>
            <person name="Mwirichia R."/>
            <person name="Sikorski J."/>
            <person name="Tindall B.J."/>
            <person name="Goker M."/>
            <person name="Bristow J."/>
            <person name="Eisen J.A."/>
            <person name="Markowitz V."/>
            <person name="Hugenholtz P."/>
            <person name="Klenk H.P."/>
            <person name="Kyrpides N.C."/>
        </authorList>
    </citation>
    <scope>NUCLEOTIDE SEQUENCE [LARGE SCALE GENOMIC DNA]</scope>
    <source>
        <strain evidence="6">DSM 16823 / RW262 / RW262</strain>
    </source>
</reference>
<evidence type="ECO:0000256" key="3">
    <source>
        <dbReference type="ARBA" id="ARBA00022801"/>
    </source>
</evidence>
<dbReference type="PROSITE" id="PS01091">
    <property type="entry name" value="TATD_3"/>
    <property type="match status" value="1"/>
</dbReference>
<dbReference type="InterPro" id="IPR001130">
    <property type="entry name" value="TatD-like"/>
</dbReference>